<dbReference type="STRING" id="67267.GCA_000716675_03324"/>
<feature type="region of interest" description="Disordered" evidence="2">
    <location>
        <begin position="17"/>
        <end position="43"/>
    </location>
</feature>
<protein>
    <submittedName>
        <fullName evidence="5">Peptidase M23</fullName>
    </submittedName>
</protein>
<keyword evidence="6" id="KW-1185">Reference proteome</keyword>
<organism evidence="5 6">
    <name type="scientific">Streptomyces alboflavus</name>
    <dbReference type="NCBI Taxonomy" id="67267"/>
    <lineage>
        <taxon>Bacteria</taxon>
        <taxon>Bacillati</taxon>
        <taxon>Actinomycetota</taxon>
        <taxon>Actinomycetes</taxon>
        <taxon>Kitasatosporales</taxon>
        <taxon>Streptomycetaceae</taxon>
        <taxon>Streptomyces</taxon>
    </lineage>
</organism>
<keyword evidence="1 3" id="KW-0732">Signal</keyword>
<dbReference type="Pfam" id="PF01551">
    <property type="entry name" value="Peptidase_M23"/>
    <property type="match status" value="1"/>
</dbReference>
<feature type="chain" id="PRO_5038501405" evidence="3">
    <location>
        <begin position="20"/>
        <end position="219"/>
    </location>
</feature>
<name>A0A1Z1WJZ8_9ACTN</name>
<accession>A0A1Z1WJZ8</accession>
<dbReference type="InterPro" id="IPR016047">
    <property type="entry name" value="M23ase_b-sheet_dom"/>
</dbReference>
<evidence type="ECO:0000256" key="2">
    <source>
        <dbReference type="SAM" id="MobiDB-lite"/>
    </source>
</evidence>
<feature type="signal peptide" evidence="3">
    <location>
        <begin position="1"/>
        <end position="19"/>
    </location>
</feature>
<dbReference type="Gene3D" id="2.70.70.10">
    <property type="entry name" value="Glucose Permease (Domain IIA)"/>
    <property type="match status" value="1"/>
</dbReference>
<feature type="compositionally biased region" description="Low complexity" evidence="2">
    <location>
        <begin position="25"/>
        <end position="35"/>
    </location>
</feature>
<dbReference type="EMBL" id="CP021748">
    <property type="protein sequence ID" value="ARX86777.1"/>
    <property type="molecule type" value="Genomic_DNA"/>
</dbReference>
<dbReference type="CDD" id="cd12797">
    <property type="entry name" value="M23_peptidase"/>
    <property type="match status" value="1"/>
</dbReference>
<evidence type="ECO:0000256" key="3">
    <source>
        <dbReference type="SAM" id="SignalP"/>
    </source>
</evidence>
<feature type="domain" description="M23ase beta-sheet core" evidence="4">
    <location>
        <begin position="75"/>
        <end position="173"/>
    </location>
</feature>
<evidence type="ECO:0000259" key="4">
    <source>
        <dbReference type="Pfam" id="PF01551"/>
    </source>
</evidence>
<gene>
    <name evidence="5" type="ORF">SMD44_06254</name>
</gene>
<evidence type="ECO:0000313" key="6">
    <source>
        <dbReference type="Proteomes" id="UP000195880"/>
    </source>
</evidence>
<dbReference type="PANTHER" id="PTHR21666:SF289">
    <property type="entry name" value="L-ALA--D-GLU ENDOPEPTIDASE"/>
    <property type="match status" value="1"/>
</dbReference>
<dbReference type="PANTHER" id="PTHR21666">
    <property type="entry name" value="PEPTIDASE-RELATED"/>
    <property type="match status" value="1"/>
</dbReference>
<dbReference type="AlphaFoldDB" id="A0A1Z1WJZ8"/>
<evidence type="ECO:0000313" key="5">
    <source>
        <dbReference type="EMBL" id="ARX86777.1"/>
    </source>
</evidence>
<reference evidence="5 6" key="1">
    <citation type="submission" date="2017-05" db="EMBL/GenBank/DDBJ databases">
        <title>Streptomyces alboflavus Genome sequencing and assembly.</title>
        <authorList>
            <person name="Wang Y."/>
            <person name="Du B."/>
            <person name="Ding Y."/>
            <person name="Liu H."/>
            <person name="Hou Q."/>
            <person name="Liu K."/>
            <person name="Wang C."/>
            <person name="Yao L."/>
        </authorList>
    </citation>
    <scope>NUCLEOTIDE SEQUENCE [LARGE SCALE GENOMIC DNA]</scope>
    <source>
        <strain evidence="5 6">MDJK44</strain>
    </source>
</reference>
<dbReference type="eggNOG" id="COG0739">
    <property type="taxonomic scope" value="Bacteria"/>
</dbReference>
<dbReference type="KEGG" id="salf:SMD44_06254"/>
<dbReference type="InterPro" id="IPR050570">
    <property type="entry name" value="Cell_wall_metabolism_enzyme"/>
</dbReference>
<dbReference type="InterPro" id="IPR011055">
    <property type="entry name" value="Dup_hybrid_motif"/>
</dbReference>
<dbReference type="Proteomes" id="UP000195880">
    <property type="component" value="Chromosome"/>
</dbReference>
<evidence type="ECO:0000256" key="1">
    <source>
        <dbReference type="ARBA" id="ARBA00022729"/>
    </source>
</evidence>
<dbReference type="GO" id="GO:0004222">
    <property type="term" value="F:metalloendopeptidase activity"/>
    <property type="evidence" value="ECO:0007669"/>
    <property type="project" value="TreeGrafter"/>
</dbReference>
<sequence length="219" mass="22312">MWVTALLALACSSVGAAGAGPGPPVRRAAAPAVESEPPPGAGRGRVPVVGRVWPVGVRPLVVRGWEPPATEYGPGHRGVDLAAAPGSAVRAVAPGRVFFAGRVGGRGVVSVELSGTGTPPLRTTYEPVRAAVRKGARVAAGEILGTVEPAPRSHCATSCVHWGLLRADTYLNPLALLPPWLLGHRPARLLPLSGAPAVALWAIVPQGGTGGHSPRFRAP</sequence>
<proteinExistence type="predicted"/>
<dbReference type="SUPFAM" id="SSF51261">
    <property type="entry name" value="Duplicated hybrid motif"/>
    <property type="match status" value="1"/>
</dbReference>